<name>A0A8S5UNE9_9CAUD</name>
<reference evidence="1" key="1">
    <citation type="journal article" date="2021" name="Proc. Natl. Acad. Sci. U.S.A.">
        <title>A Catalog of Tens of Thousands of Viruses from Human Metagenomes Reveals Hidden Associations with Chronic Diseases.</title>
        <authorList>
            <person name="Tisza M.J."/>
            <person name="Buck C.B."/>
        </authorList>
    </citation>
    <scope>NUCLEOTIDE SEQUENCE</scope>
    <source>
        <strain evidence="1">CtwVB15</strain>
    </source>
</reference>
<dbReference type="Pfam" id="PF09950">
    <property type="entry name" value="Major_capside"/>
    <property type="match status" value="1"/>
</dbReference>
<dbReference type="EMBL" id="BK016112">
    <property type="protein sequence ID" value="DAF95938.1"/>
    <property type="molecule type" value="Genomic_DNA"/>
</dbReference>
<protein>
    <submittedName>
        <fullName evidence="1">Major capsid protein</fullName>
    </submittedName>
</protein>
<sequence>MGFKTYNNKSIGDRCHSDYLRALNAKGIIRVDNDANAVFPANINAPIGALAYIRPKAVDALTAPRVADKIAAASKNGTWGDEVLVIKTKEYMGKTSPDDGQESDGYLSGVKYSNETRGAYYYMSGWRSTDREEATAGAFQENIRADKAEAAMRSMAIDRNAFFFSGVKDKSLKAPVYGLLNEPGLTPYVVAKQGKSGSSKWTDKTIEEIANDVVDAYAKMQQQSDGNAALSLAGGKKLKLLVSPSSEALLKKSNEFGRSAMENLKGSFGESLEIIAVPQMAKANSNSDVFYLMIDGDGVEALLNSYIEMARVYPIFIKDSVTSQKISAATSGCVAQLPMMIVRYTGI</sequence>
<organism evidence="1">
    <name type="scientific">Myoviridae sp. ctwVB15</name>
    <dbReference type="NCBI Taxonomy" id="2825208"/>
    <lineage>
        <taxon>Viruses</taxon>
        <taxon>Duplodnaviria</taxon>
        <taxon>Heunggongvirae</taxon>
        <taxon>Uroviricota</taxon>
        <taxon>Caudoviricetes</taxon>
    </lineage>
</organism>
<dbReference type="InterPro" id="IPR020049">
    <property type="entry name" value="Major_capsid-like"/>
</dbReference>
<proteinExistence type="predicted"/>
<evidence type="ECO:0000313" key="1">
    <source>
        <dbReference type="EMBL" id="DAF95938.1"/>
    </source>
</evidence>
<accession>A0A8S5UNE9</accession>